<dbReference type="AlphaFoldDB" id="A0A1M6G711"/>
<evidence type="ECO:0000313" key="2">
    <source>
        <dbReference type="Proteomes" id="UP000184335"/>
    </source>
</evidence>
<proteinExistence type="predicted"/>
<protein>
    <recommendedName>
        <fullName evidence="3">Bacteriophage lambda head decoration protein D</fullName>
    </recommendedName>
</protein>
<organism evidence="1 2">
    <name type="scientific">Cruoricaptor ignavus</name>
    <dbReference type="NCBI Taxonomy" id="1118202"/>
    <lineage>
        <taxon>Bacteria</taxon>
        <taxon>Pseudomonadati</taxon>
        <taxon>Bacteroidota</taxon>
        <taxon>Flavobacteriia</taxon>
        <taxon>Flavobacteriales</taxon>
        <taxon>Weeksellaceae</taxon>
        <taxon>Cruoricaptor</taxon>
    </lineage>
</organism>
<dbReference type="RefSeq" id="WP_073180240.1">
    <property type="nucleotide sequence ID" value="NZ_FQYI01000008.1"/>
</dbReference>
<dbReference type="EMBL" id="FQYI01000008">
    <property type="protein sequence ID" value="SHJ05756.1"/>
    <property type="molecule type" value="Genomic_DNA"/>
</dbReference>
<name>A0A1M6G711_9FLAO</name>
<dbReference type="STRING" id="1118202.SAMN05443429_10883"/>
<dbReference type="Proteomes" id="UP000184335">
    <property type="component" value="Unassembled WGS sequence"/>
</dbReference>
<dbReference type="OrthoDB" id="1257496at2"/>
<evidence type="ECO:0000313" key="1">
    <source>
        <dbReference type="EMBL" id="SHJ05756.1"/>
    </source>
</evidence>
<evidence type="ECO:0008006" key="3">
    <source>
        <dbReference type="Google" id="ProtNLM"/>
    </source>
</evidence>
<accession>A0A1M6G711</accession>
<sequence>MAKYLEPQKAEGVSVIPIFQKVLETDRGGYSLSKTGLTEGEILPAGTAMTFDEKTRVAKKAKADGSDVKGLLYDSVKIVENAPVAIVVRGTVYKNRIPEASRAEAIIKALPLIRFSESF</sequence>
<reference evidence="1 2" key="1">
    <citation type="submission" date="2016-11" db="EMBL/GenBank/DDBJ databases">
        <authorList>
            <person name="Jaros S."/>
            <person name="Januszkiewicz K."/>
            <person name="Wedrychowicz H."/>
        </authorList>
    </citation>
    <scope>NUCLEOTIDE SEQUENCE [LARGE SCALE GENOMIC DNA]</scope>
    <source>
        <strain evidence="1 2">DSM 25479</strain>
    </source>
</reference>
<keyword evidence="2" id="KW-1185">Reference proteome</keyword>
<gene>
    <name evidence="1" type="ORF">SAMN05443429_10883</name>
</gene>